<comment type="caution">
    <text evidence="4">The sequence shown here is derived from an EMBL/GenBank/DDBJ whole genome shotgun (WGS) entry which is preliminary data.</text>
</comment>
<dbReference type="InterPro" id="IPR007842">
    <property type="entry name" value="HEPN_dom"/>
</dbReference>
<accession>A0AAW6TWH2</accession>
<dbReference type="PANTHER" id="PTHR36565:SF1">
    <property type="entry name" value="UPF0332 PROTEIN TM_1000"/>
    <property type="match status" value="1"/>
</dbReference>
<dbReference type="InterPro" id="IPR052226">
    <property type="entry name" value="UPF0332_toxin"/>
</dbReference>
<dbReference type="RefSeq" id="WP_349243449.1">
    <property type="nucleotide sequence ID" value="NZ_JASCXX010000003.1"/>
</dbReference>
<evidence type="ECO:0000256" key="1">
    <source>
        <dbReference type="ARBA" id="ARBA00038248"/>
    </source>
</evidence>
<keyword evidence="2" id="KW-0175">Coiled coil</keyword>
<proteinExistence type="inferred from homology"/>
<evidence type="ECO:0000256" key="2">
    <source>
        <dbReference type="SAM" id="Coils"/>
    </source>
</evidence>
<dbReference type="PANTHER" id="PTHR36565">
    <property type="entry name" value="UPF0332 PROTEIN TM_1000"/>
    <property type="match status" value="1"/>
</dbReference>
<protein>
    <submittedName>
        <fullName evidence="4">HEPN domain-containing protein</fullName>
    </submittedName>
</protein>
<dbReference type="AlphaFoldDB" id="A0AAW6TWH2"/>
<evidence type="ECO:0000313" key="5">
    <source>
        <dbReference type="Proteomes" id="UP001431776"/>
    </source>
</evidence>
<evidence type="ECO:0000313" key="4">
    <source>
        <dbReference type="EMBL" id="MDI6448039.1"/>
    </source>
</evidence>
<dbReference type="EMBL" id="JASCXX010000003">
    <property type="protein sequence ID" value="MDI6448039.1"/>
    <property type="molecule type" value="Genomic_DNA"/>
</dbReference>
<gene>
    <name evidence="4" type="ORF">QJ522_03190</name>
</gene>
<feature type="domain" description="HEPN" evidence="3">
    <location>
        <begin position="12"/>
        <end position="126"/>
    </location>
</feature>
<reference evidence="4" key="1">
    <citation type="submission" date="2023-05" db="EMBL/GenBank/DDBJ databases">
        <title>Anaerotaeda fermentans gen. nov., sp. nov., a novel anaerobic planctomycete of the new family within the order Sedimentisphaerales isolated from Taman Peninsula, Russia.</title>
        <authorList>
            <person name="Khomyakova M.A."/>
            <person name="Merkel A.Y."/>
            <person name="Slobodkin A.I."/>
        </authorList>
    </citation>
    <scope>NUCLEOTIDE SEQUENCE</scope>
    <source>
        <strain evidence="4">M17dextr</strain>
    </source>
</reference>
<keyword evidence="5" id="KW-1185">Reference proteome</keyword>
<sequence length="136" mass="15640">MTGWEKQKELARYRMQQAEESLDEARFLLAGGKSPRSVINRAYYAMFYAVLALLVYEEFSSSKHSGVLSYFNRRFVKGGVFDKSLGLWLGKAFELRQRADYREQVETAQEQMTSILEQADRFVRAVTAHLVTAGKI</sequence>
<dbReference type="Pfam" id="PF05168">
    <property type="entry name" value="HEPN"/>
    <property type="match status" value="1"/>
</dbReference>
<comment type="similarity">
    <text evidence="1">Belongs to the UPF0332 family.</text>
</comment>
<dbReference type="Proteomes" id="UP001431776">
    <property type="component" value="Unassembled WGS sequence"/>
</dbReference>
<organism evidence="4 5">
    <name type="scientific">Anaerobaca lacustris</name>
    <dbReference type="NCBI Taxonomy" id="3044600"/>
    <lineage>
        <taxon>Bacteria</taxon>
        <taxon>Pseudomonadati</taxon>
        <taxon>Planctomycetota</taxon>
        <taxon>Phycisphaerae</taxon>
        <taxon>Sedimentisphaerales</taxon>
        <taxon>Anaerobacaceae</taxon>
        <taxon>Anaerobaca</taxon>
    </lineage>
</organism>
<name>A0AAW6TWH2_9BACT</name>
<dbReference type="Gene3D" id="1.20.120.330">
    <property type="entry name" value="Nucleotidyltransferases domain 2"/>
    <property type="match status" value="1"/>
</dbReference>
<evidence type="ECO:0000259" key="3">
    <source>
        <dbReference type="Pfam" id="PF05168"/>
    </source>
</evidence>
<feature type="coiled-coil region" evidence="2">
    <location>
        <begin position="91"/>
        <end position="118"/>
    </location>
</feature>